<dbReference type="RefSeq" id="WP_084336044.1">
    <property type="nucleotide sequence ID" value="NZ_FNFD01000016.1"/>
</dbReference>
<proteinExistence type="predicted"/>
<reference evidence="1 2" key="1">
    <citation type="submission" date="2016-10" db="EMBL/GenBank/DDBJ databases">
        <authorList>
            <person name="de Groot N.N."/>
        </authorList>
    </citation>
    <scope>NUCLEOTIDE SEQUENCE [LARGE SCALE GENOMIC DNA]</scope>
    <source>
        <strain evidence="1 2">JCM 21544</strain>
    </source>
</reference>
<protein>
    <recommendedName>
        <fullName evidence="3">Toxin</fullName>
    </recommendedName>
</protein>
<gene>
    <name evidence="1" type="ORF">SAMN05216186_11623</name>
</gene>
<evidence type="ECO:0008006" key="3">
    <source>
        <dbReference type="Google" id="ProtNLM"/>
    </source>
</evidence>
<sequence>MKAIFFETTSFSATVHDYLVEDEYRRMQNHLIAHPEVRTVMPRTGGFRKMRWQDGRRSKGKGGGLRVIYYWLATECQFWMFAIYDKDELENLTRDQEKALERAISHELKLRGVI</sequence>
<evidence type="ECO:0000313" key="2">
    <source>
        <dbReference type="Proteomes" id="UP000198706"/>
    </source>
</evidence>
<evidence type="ECO:0000313" key="1">
    <source>
        <dbReference type="EMBL" id="SDL18605.1"/>
    </source>
</evidence>
<dbReference type="AlphaFoldDB" id="A0A1G9I0K3"/>
<dbReference type="InterPro" id="IPR009387">
    <property type="entry name" value="HigB-2"/>
</dbReference>
<dbReference type="Proteomes" id="UP000198706">
    <property type="component" value="Unassembled WGS sequence"/>
</dbReference>
<organism evidence="1 2">
    <name type="scientific">Pseudomonas indica</name>
    <dbReference type="NCBI Taxonomy" id="137658"/>
    <lineage>
        <taxon>Bacteria</taxon>
        <taxon>Pseudomonadati</taxon>
        <taxon>Pseudomonadota</taxon>
        <taxon>Gammaproteobacteria</taxon>
        <taxon>Pseudomonadales</taxon>
        <taxon>Pseudomonadaceae</taxon>
        <taxon>Pseudomonas</taxon>
    </lineage>
</organism>
<dbReference type="EMBL" id="FNFD01000016">
    <property type="protein sequence ID" value="SDL18605.1"/>
    <property type="molecule type" value="Genomic_DNA"/>
</dbReference>
<dbReference type="STRING" id="137658.SAMN05216186_11623"/>
<accession>A0A1G9I0K3</accession>
<keyword evidence="2" id="KW-1185">Reference proteome</keyword>
<name>A0A1G9I0K3_9PSED</name>
<dbReference type="PIRSF" id="PIRSF039032">
    <property type="entry name" value="HigB-2"/>
    <property type="match status" value="1"/>
</dbReference>